<dbReference type="InterPro" id="IPR020843">
    <property type="entry name" value="ER"/>
</dbReference>
<dbReference type="GO" id="GO:0016491">
    <property type="term" value="F:oxidoreductase activity"/>
    <property type="evidence" value="ECO:0007669"/>
    <property type="project" value="InterPro"/>
</dbReference>
<keyword evidence="3" id="KW-1185">Reference proteome</keyword>
<dbReference type="SMART" id="SM00829">
    <property type="entry name" value="PKS_ER"/>
    <property type="match status" value="1"/>
</dbReference>
<accession>A0AAV4GXS0</accession>
<dbReference type="PANTHER" id="PTHR43677:SF4">
    <property type="entry name" value="QUINONE OXIDOREDUCTASE-LIKE PROTEIN 2"/>
    <property type="match status" value="1"/>
</dbReference>
<comment type="caution">
    <text evidence="2">The sequence shown here is derived from an EMBL/GenBank/DDBJ whole genome shotgun (WGS) entry which is preliminary data.</text>
</comment>
<dbReference type="EMBL" id="BMAT01001665">
    <property type="protein sequence ID" value="GFR90086.1"/>
    <property type="molecule type" value="Genomic_DNA"/>
</dbReference>
<proteinExistence type="predicted"/>
<protein>
    <submittedName>
        <fullName evidence="2">Quinone oxidoreductase</fullName>
    </submittedName>
</protein>
<dbReference type="Proteomes" id="UP000762676">
    <property type="component" value="Unassembled WGS sequence"/>
</dbReference>
<evidence type="ECO:0000313" key="3">
    <source>
        <dbReference type="Proteomes" id="UP000762676"/>
    </source>
</evidence>
<dbReference type="Pfam" id="PF13602">
    <property type="entry name" value="ADH_zinc_N_2"/>
    <property type="match status" value="1"/>
</dbReference>
<gene>
    <name evidence="2" type="ORF">ElyMa_000808800</name>
</gene>
<dbReference type="InterPro" id="IPR036291">
    <property type="entry name" value="NAD(P)-bd_dom_sf"/>
</dbReference>
<evidence type="ECO:0000259" key="1">
    <source>
        <dbReference type="SMART" id="SM00829"/>
    </source>
</evidence>
<dbReference type="AlphaFoldDB" id="A0AAV4GXS0"/>
<dbReference type="SUPFAM" id="SSF51735">
    <property type="entry name" value="NAD(P)-binding Rossmann-fold domains"/>
    <property type="match status" value="1"/>
</dbReference>
<dbReference type="InterPro" id="IPR051397">
    <property type="entry name" value="Zn-ADH-like_protein"/>
</dbReference>
<dbReference type="PANTHER" id="PTHR43677">
    <property type="entry name" value="SHORT-CHAIN DEHYDROGENASE/REDUCTASE"/>
    <property type="match status" value="1"/>
</dbReference>
<reference evidence="2 3" key="1">
    <citation type="journal article" date="2021" name="Elife">
        <title>Chloroplast acquisition without the gene transfer in kleptoplastic sea slugs, Plakobranchus ocellatus.</title>
        <authorList>
            <person name="Maeda T."/>
            <person name="Takahashi S."/>
            <person name="Yoshida T."/>
            <person name="Shimamura S."/>
            <person name="Takaki Y."/>
            <person name="Nagai Y."/>
            <person name="Toyoda A."/>
            <person name="Suzuki Y."/>
            <person name="Arimoto A."/>
            <person name="Ishii H."/>
            <person name="Satoh N."/>
            <person name="Nishiyama T."/>
            <person name="Hasebe M."/>
            <person name="Maruyama T."/>
            <person name="Minagawa J."/>
            <person name="Obokata J."/>
            <person name="Shigenobu S."/>
        </authorList>
    </citation>
    <scope>NUCLEOTIDE SEQUENCE [LARGE SCALE GENOMIC DNA]</scope>
</reference>
<feature type="domain" description="Enoyl reductase (ER)" evidence="1">
    <location>
        <begin position="1"/>
        <end position="155"/>
    </location>
</feature>
<name>A0AAV4GXS0_9GAST</name>
<evidence type="ECO:0000313" key="2">
    <source>
        <dbReference type="EMBL" id="GFR90086.1"/>
    </source>
</evidence>
<dbReference type="Gene3D" id="3.90.180.10">
    <property type="entry name" value="Medium-chain alcohol dehydrogenases, catalytic domain"/>
    <property type="match status" value="2"/>
</dbReference>
<organism evidence="2 3">
    <name type="scientific">Elysia marginata</name>
    <dbReference type="NCBI Taxonomy" id="1093978"/>
    <lineage>
        <taxon>Eukaryota</taxon>
        <taxon>Metazoa</taxon>
        <taxon>Spiralia</taxon>
        <taxon>Lophotrochozoa</taxon>
        <taxon>Mollusca</taxon>
        <taxon>Gastropoda</taxon>
        <taxon>Heterobranchia</taxon>
        <taxon>Euthyneura</taxon>
        <taxon>Panpulmonata</taxon>
        <taxon>Sacoglossa</taxon>
        <taxon>Placobranchoidea</taxon>
        <taxon>Plakobranchidae</taxon>
        <taxon>Elysia</taxon>
    </lineage>
</organism>
<sequence length="166" mass="17702">TVFLVPDNLSLVEAAGTLTCYGTALMGLTRNARLRKREKVLVTAAAGATGLAAVDIAKNILGFEGRALTVGYASGNIPKIPANLMLLKSSSLVGVFWGNYATSNPQAWGESIMQVIQAVSQGKIKPYVGKTFPLDQINEAFDYISSRKNVGKTVIKIRDEDTGPDL</sequence>
<dbReference type="GO" id="GO:0005739">
    <property type="term" value="C:mitochondrion"/>
    <property type="evidence" value="ECO:0007669"/>
    <property type="project" value="TreeGrafter"/>
</dbReference>
<feature type="non-terminal residue" evidence="2">
    <location>
        <position position="1"/>
    </location>
</feature>